<dbReference type="InterPro" id="IPR019290">
    <property type="entry name" value="GlycosylTrfase-like_prok"/>
</dbReference>
<dbReference type="InterPro" id="IPR029044">
    <property type="entry name" value="Nucleotide-diphossugar_trans"/>
</dbReference>
<dbReference type="AlphaFoldDB" id="A0A7Z9BXB1"/>
<dbReference type="Gene3D" id="3.90.550.10">
    <property type="entry name" value="Spore Coat Polysaccharide Biosynthesis Protein SpsA, Chain A"/>
    <property type="match status" value="1"/>
</dbReference>
<evidence type="ECO:0000313" key="2">
    <source>
        <dbReference type="EMBL" id="VXD23286.1"/>
    </source>
</evidence>
<gene>
    <name evidence="2" type="ORF">PL9631_710085</name>
</gene>
<protein>
    <recommendedName>
        <fullName evidence="1">Glycosyltransferase 2-like prokaryotic type domain-containing protein</fullName>
    </recommendedName>
</protein>
<organism evidence="2 3">
    <name type="scientific">Planktothrix paucivesiculata PCC 9631</name>
    <dbReference type="NCBI Taxonomy" id="671071"/>
    <lineage>
        <taxon>Bacteria</taxon>
        <taxon>Bacillati</taxon>
        <taxon>Cyanobacteriota</taxon>
        <taxon>Cyanophyceae</taxon>
        <taxon>Oscillatoriophycideae</taxon>
        <taxon>Oscillatoriales</taxon>
        <taxon>Microcoleaceae</taxon>
        <taxon>Planktothrix</taxon>
    </lineage>
</organism>
<evidence type="ECO:0000313" key="3">
    <source>
        <dbReference type="Proteomes" id="UP000182190"/>
    </source>
</evidence>
<keyword evidence="3" id="KW-1185">Reference proteome</keyword>
<evidence type="ECO:0000259" key="1">
    <source>
        <dbReference type="Pfam" id="PF10111"/>
    </source>
</evidence>
<dbReference type="OrthoDB" id="9812327at2"/>
<dbReference type="InterPro" id="IPR050834">
    <property type="entry name" value="Glycosyltransf_2"/>
</dbReference>
<dbReference type="PANTHER" id="PTHR43685:SF2">
    <property type="entry name" value="GLYCOSYLTRANSFERASE 2-LIKE DOMAIN-CONTAINING PROTEIN"/>
    <property type="match status" value="1"/>
</dbReference>
<comment type="caution">
    <text evidence="2">The sequence shown here is derived from an EMBL/GenBank/DDBJ whole genome shotgun (WGS) entry which is preliminary data.</text>
</comment>
<dbReference type="SUPFAM" id="SSF53448">
    <property type="entry name" value="Nucleotide-diphospho-sugar transferases"/>
    <property type="match status" value="1"/>
</dbReference>
<proteinExistence type="predicted"/>
<dbReference type="EMBL" id="CZCS02000214">
    <property type="protein sequence ID" value="VXD23286.1"/>
    <property type="molecule type" value="Genomic_DNA"/>
</dbReference>
<reference evidence="2" key="1">
    <citation type="submission" date="2019-10" db="EMBL/GenBank/DDBJ databases">
        <authorList>
            <consortium name="Genoscope - CEA"/>
            <person name="William W."/>
        </authorList>
    </citation>
    <scope>NUCLEOTIDE SEQUENCE [LARGE SCALE GENOMIC DNA]</scope>
    <source>
        <strain evidence="2">BBR_PRJEB10994</strain>
    </source>
</reference>
<sequence>MTLISVIIPVYNGEKTIKETILSVLNQTFKDWELIIINDGSTDSTMEIIAQIQNSRIRVFNCENAGLAKSRNRGIDHAQGEFISFLDSDDLWTTDKLETQFQALKKHPEAAVAYSWTDYIDQSNQFLHSGRHITKHGNVYSELLVCNFLENGSNALIRKQVFAHVGQFDTSLTAGEDWDMWFRLAAVYPFVGVPAVQVLYRVSATSMSAKIKNQEKECLKVLKNAFQKVPELSPSLKKKSLANLYKYLMCKSIEGEPNQAKGRHTLGLLWNYIRYEPELRSNFKLILVIGAKSMVMSTFPLPQSQVLFQRLKAWAN</sequence>
<dbReference type="CDD" id="cd00761">
    <property type="entry name" value="Glyco_tranf_GTA_type"/>
    <property type="match status" value="1"/>
</dbReference>
<dbReference type="RefSeq" id="WP_083621194.1">
    <property type="nucleotide sequence ID" value="NZ_LR735016.1"/>
</dbReference>
<accession>A0A7Z9BXB1</accession>
<dbReference type="Pfam" id="PF10111">
    <property type="entry name" value="Glyco_tranf_2_2"/>
    <property type="match status" value="1"/>
</dbReference>
<dbReference type="Proteomes" id="UP000182190">
    <property type="component" value="Unassembled WGS sequence"/>
</dbReference>
<feature type="domain" description="Glycosyltransferase 2-like prokaryotic type" evidence="1">
    <location>
        <begin position="5"/>
        <end position="251"/>
    </location>
</feature>
<dbReference type="PANTHER" id="PTHR43685">
    <property type="entry name" value="GLYCOSYLTRANSFERASE"/>
    <property type="match status" value="1"/>
</dbReference>
<name>A0A7Z9BXB1_9CYAN</name>